<sequence length="1784" mass="179699">MKRLFALIALFGSSVFSLAQVQLGKNVQVGAANASGGSLNPGLQTQIVQYPANGTTGGPTGLTTDAATGNNLTVPGALNGNVTNGTFNTDSYISGGGNNGLGNLEAGACSTGGCSALFPATSTSTESPIPTVSNTGVEDRRGGGLGRYFYNPSATGAAGYNPFGNHPSAAKAFIVNFDKEQLVGGSQAQVGMNEWLNFNAPGWSWGTNTGETGFDLWSGTRAHIFSMTTFTPGISQYQSGNCYKYSVGDSACPGYFYNHPDAGATSPSDEGADDLGLHLDQNSTWFHGTVATGATAGTQTLPTTYVSGSTSRLNFAVGGYMLDTSRALLVNASVTGPATQMPSSGPWAFPVSATVTESTAWGKANAAIPTPADPTQPSTDTVSFTVTGGTNAGGYTTGKAWLDGAQHPEQVMITAVGTISGGIQSVTFTHRYPDSQTGTYLFQGGTNGFYYSIIMSFGTTYGAWSTGYPVFGATDSGHLVGRFAAATNQPIPSFYSTSTTNVPLTNLSVSGSTVTATVNANLANNFDNLQSAVISAASNSAFNGTATNLHLINDAQLQWTQTVTGTSATANISYPANYYQFNLFPGAEVVQPAAIATPNVAQLGPNDVAWTPGDTLQNVQQASFSGALITGHMYVSSPDSQLQSGIGGIGYQVSGPGVSGQYHYLSVNNTNSSTLYRGGGGLLGGPNGIYFQGPMSTTINTQTPIDGSPVININCSLVDGCNTTNTTKVLSINGAGAMNYLPAANQFYFNNLTAPKLQANVLSTGDGRYVNGGPTGGAPVALTAASSANQNRYTSLGTYGVFGNEGLLDASADIGAHAFYAGTLYAGAQPPTVPGPPYVNGVPGTSTFTYEAVSNTQNGQSLPSAPTSTSTGNAVLTSSNSISVFFTPGKGAQSTDVYRTAAPAGYTLGRICTAVSNFNVGGNSSCIDIGQATTGSLPTTDTSGNITSASATIGNLSVTSCTGCGSGSSLPSGTTNQMLYYAGAGTTVTPLTLGTNLSITSGVLNASSTAATNFNALTSGTNTTAAMLVGTGASLGVTGSGTIAASTAAALAATPTLCTTGNAPTGVLANGNATGCAPISGGTGTVTAVSVATANGVSGTSSGGSTPALTISLGAITPSSVTTPGSVSANNFISTDTTHNSSYTGQQAAGGVDVLPTQASGSSYITYLAATGFNEADGTGAFSPLTRAVDFAAGPGLSVSVSGKTVTYSPTASVKSFGAIGDGAHPTQDNAGLRAGINSVCTSGGSLYIPAGTYNFDNSAGAFAVSGCAGRIYGDGPSSVIVFSTLANDGWDINTPTSFGLENLHLTFAGTTTTRQPSVGYPVNINGGSNIVLRNLLLNNGNISAMRVGNAQHVRIEGTTLSGFLANGVYTVNNNDIQIRDTSCTGGGDACVEVDWIDSAVQNAQPAIVDGVNSYNDVSCVLIDGTSQVTVSNFNCVKNAHQGIYIEQDSTTGNNTHYPDQIVIGNGNIVDAGYGTNSANLATATGLTVYIQNTPASKQRITLHNVNMTHIGGNAVTIADNNTVDLKMDNVLVDAAGGGGATGTNGRNQACFNLDGDRVEMNTVTAANCAGPSLYSNLTNTILGTGFTSINPNSTANTTQAVYYASGNNYNTLLMNGLTLIDTQGTNLSGITNAAANGAQFIPAFTTSFTAAWPGVTNSNGVASIYPASTHLAGRGAAPTSSVNAPVAGTGATSTVAAGGHDSAFTLNITTGTGPTSGVLTQVNFSVPFVSTRHCGAISGNNAASTAQLANLTFNGGSVGQMNVNAITAPAASTAYSFEVVCVQ</sequence>
<evidence type="ECO:0000313" key="2">
    <source>
        <dbReference type="EMBL" id="XBH13277.1"/>
    </source>
</evidence>
<dbReference type="InterPro" id="IPR011050">
    <property type="entry name" value="Pectin_lyase_fold/virulence"/>
</dbReference>
<name>A0AAU7D808_9BACT</name>
<dbReference type="SUPFAM" id="SSF51126">
    <property type="entry name" value="Pectin lyase-like"/>
    <property type="match status" value="1"/>
</dbReference>
<proteinExistence type="predicted"/>
<organism evidence="2">
    <name type="scientific">Edaphobacter paludis</name>
    <dbReference type="NCBI Taxonomy" id="3035702"/>
    <lineage>
        <taxon>Bacteria</taxon>
        <taxon>Pseudomonadati</taxon>
        <taxon>Acidobacteriota</taxon>
        <taxon>Terriglobia</taxon>
        <taxon>Terriglobales</taxon>
        <taxon>Acidobacteriaceae</taxon>
        <taxon>Edaphobacter</taxon>
    </lineage>
</organism>
<dbReference type="EMBL" id="CP121195">
    <property type="protein sequence ID" value="XBH13277.1"/>
    <property type="molecule type" value="Genomic_DNA"/>
</dbReference>
<evidence type="ECO:0000256" key="1">
    <source>
        <dbReference type="SAM" id="SignalP"/>
    </source>
</evidence>
<gene>
    <name evidence="2" type="ORF">P8936_16550</name>
</gene>
<dbReference type="SMART" id="SM00710">
    <property type="entry name" value="PbH1"/>
    <property type="match status" value="5"/>
</dbReference>
<reference evidence="2" key="1">
    <citation type="submission" date="2023-03" db="EMBL/GenBank/DDBJ databases">
        <title>Edaphobacter sp.</title>
        <authorList>
            <person name="Huber K.J."/>
            <person name="Papendorf J."/>
            <person name="Pilke C."/>
            <person name="Bunk B."/>
            <person name="Sproeer C."/>
            <person name="Pester M."/>
        </authorList>
    </citation>
    <scope>NUCLEOTIDE SEQUENCE</scope>
    <source>
        <strain evidence="2">DSM 109920</strain>
    </source>
</reference>
<dbReference type="InterPro" id="IPR006626">
    <property type="entry name" value="PbH1"/>
</dbReference>
<feature type="signal peptide" evidence="1">
    <location>
        <begin position="1"/>
        <end position="19"/>
    </location>
</feature>
<feature type="chain" id="PRO_5043660934" evidence="1">
    <location>
        <begin position="20"/>
        <end position="1784"/>
    </location>
</feature>
<accession>A0AAU7D808</accession>
<keyword evidence="1" id="KW-0732">Signal</keyword>
<dbReference type="RefSeq" id="WP_348269759.1">
    <property type="nucleotide sequence ID" value="NZ_CP121195.1"/>
</dbReference>
<protein>
    <submittedName>
        <fullName evidence="2">Right-handed parallel beta-helix repeat-containing protein</fullName>
    </submittedName>
</protein>